<dbReference type="EMBL" id="BAER01000097">
    <property type="protein sequence ID" value="GAC34251.1"/>
    <property type="molecule type" value="Genomic_DNA"/>
</dbReference>
<dbReference type="GO" id="GO:0008720">
    <property type="term" value="F:D-lactate dehydrogenase (NAD+) activity"/>
    <property type="evidence" value="ECO:0007669"/>
    <property type="project" value="TreeGrafter"/>
</dbReference>
<dbReference type="InterPro" id="IPR016166">
    <property type="entry name" value="FAD-bd_PCMH"/>
</dbReference>
<evidence type="ECO:0000256" key="2">
    <source>
        <dbReference type="ARBA" id="ARBA00022630"/>
    </source>
</evidence>
<dbReference type="AlphaFoldDB" id="K6ZDU3"/>
<protein>
    <submittedName>
        <fullName evidence="5">FAD-binding protein</fullName>
    </submittedName>
</protein>
<dbReference type="PROSITE" id="PS51387">
    <property type="entry name" value="FAD_PCMH"/>
    <property type="match status" value="1"/>
</dbReference>
<dbReference type="PANTHER" id="PTHR11748">
    <property type="entry name" value="D-LACTATE DEHYDROGENASE"/>
    <property type="match status" value="1"/>
</dbReference>
<dbReference type="PANTHER" id="PTHR11748:SF111">
    <property type="entry name" value="D-LACTATE DEHYDROGENASE, MITOCHONDRIAL-RELATED"/>
    <property type="match status" value="1"/>
</dbReference>
<proteinExistence type="inferred from homology"/>
<dbReference type="Pfam" id="PF01565">
    <property type="entry name" value="FAD_binding_4"/>
    <property type="match status" value="1"/>
</dbReference>
<dbReference type="InterPro" id="IPR016169">
    <property type="entry name" value="FAD-bd_PCMH_sub2"/>
</dbReference>
<dbReference type="InterPro" id="IPR036318">
    <property type="entry name" value="FAD-bd_PCMH-like_sf"/>
</dbReference>
<dbReference type="GO" id="GO:0071949">
    <property type="term" value="F:FAD binding"/>
    <property type="evidence" value="ECO:0007669"/>
    <property type="project" value="InterPro"/>
</dbReference>
<dbReference type="SUPFAM" id="SSF56176">
    <property type="entry name" value="FAD-binding/transporter-associated domain-like"/>
    <property type="match status" value="1"/>
</dbReference>
<dbReference type="STRING" id="1129793.GPLA_3362"/>
<keyword evidence="3" id="KW-0274">FAD</keyword>
<dbReference type="InterPro" id="IPR016167">
    <property type="entry name" value="FAD-bd_PCMH_sub1"/>
</dbReference>
<name>K6ZDU3_9ALTE</name>
<dbReference type="SUPFAM" id="SSF55103">
    <property type="entry name" value="FAD-linked oxidases, C-terminal domain"/>
    <property type="match status" value="1"/>
</dbReference>
<dbReference type="RefSeq" id="WP_007106017.1">
    <property type="nucleotide sequence ID" value="NZ_BAER01000097.1"/>
</dbReference>
<comment type="similarity">
    <text evidence="1">Belongs to the FAD-binding oxidoreductase/transferase type 4 family.</text>
</comment>
<dbReference type="InterPro" id="IPR016164">
    <property type="entry name" value="FAD-linked_Oxase-like_C"/>
</dbReference>
<dbReference type="GO" id="GO:1903457">
    <property type="term" value="P:lactate catabolic process"/>
    <property type="evidence" value="ECO:0007669"/>
    <property type="project" value="TreeGrafter"/>
</dbReference>
<dbReference type="Proteomes" id="UP000006322">
    <property type="component" value="Unassembled WGS sequence"/>
</dbReference>
<evidence type="ECO:0000313" key="6">
    <source>
        <dbReference type="Proteomes" id="UP000006322"/>
    </source>
</evidence>
<accession>K6ZDU3</accession>
<dbReference type="GO" id="GO:0004458">
    <property type="term" value="F:D-lactate dehydrogenase (cytochrome) activity"/>
    <property type="evidence" value="ECO:0007669"/>
    <property type="project" value="TreeGrafter"/>
</dbReference>
<organism evidence="5 6">
    <name type="scientific">Paraglaciecola polaris LMG 21857</name>
    <dbReference type="NCBI Taxonomy" id="1129793"/>
    <lineage>
        <taxon>Bacteria</taxon>
        <taxon>Pseudomonadati</taxon>
        <taxon>Pseudomonadota</taxon>
        <taxon>Gammaproteobacteria</taxon>
        <taxon>Alteromonadales</taxon>
        <taxon>Alteromonadaceae</taxon>
        <taxon>Paraglaciecola</taxon>
    </lineage>
</organism>
<evidence type="ECO:0000259" key="4">
    <source>
        <dbReference type="PROSITE" id="PS51387"/>
    </source>
</evidence>
<dbReference type="Gene3D" id="3.30.465.10">
    <property type="match status" value="1"/>
</dbReference>
<keyword evidence="2" id="KW-0285">Flavoprotein</keyword>
<dbReference type="InterPro" id="IPR006094">
    <property type="entry name" value="Oxid_FAD_bind_N"/>
</dbReference>
<evidence type="ECO:0000313" key="5">
    <source>
        <dbReference type="EMBL" id="GAC34251.1"/>
    </source>
</evidence>
<sequence>MDLMDLFSKALHDTEAVLLETKIATERYGRTTFSNNIPIDFAVEVLNTSAISKLLQLANSHQFYLFPISSGNNWGYGSIQDTSLDGPRVVVDLGQLKAIIPTNKKAGLITVQPGVTQQDLFDYLQLNDWPFMVPVTGAGPHCSILSNALERGYGITPRTDHFAAVNALKAYLPHPELCKTKFESAVSGLDGSGQDFIDKTFKWGLGPYIDGLFTQSNFGIVTEMTIRLAPRPEHFSAFYLQIFDADKFADAVMLIEQTLLECEGIVGSINLMDRRRIVSMVAQNPNGQDNHKTMTEEQVETIAKEQRLPQWMIVGSMYGSKAVVSATQKRFKHRAKSLGQLNFSNSWLINIAKLIVNLPLPSIAIMNKIKAQLLTLDEGIEIMLGKPNQVALPLAYWRNPRVTVNKKNSLLPDKDKCGLLWYAPLIRVSPEVLTDFINFVRATTPKYGIEPLITFTNLRHDCIDSTVPLVFDLENPEAIKAAHNCLEELFVEGCKKGFIPYRINIKQQAVLPADDIFWKTTNLLKQAIDPNGILAPNRYNPVETTPHSI</sequence>
<evidence type="ECO:0000256" key="1">
    <source>
        <dbReference type="ARBA" id="ARBA00008000"/>
    </source>
</evidence>
<evidence type="ECO:0000256" key="3">
    <source>
        <dbReference type="ARBA" id="ARBA00022827"/>
    </source>
</evidence>
<feature type="domain" description="FAD-binding PCMH-type" evidence="4">
    <location>
        <begin position="34"/>
        <end position="231"/>
    </location>
</feature>
<comment type="caution">
    <text evidence="5">The sequence shown here is derived from an EMBL/GenBank/DDBJ whole genome shotgun (WGS) entry which is preliminary data.</text>
</comment>
<dbReference type="Gene3D" id="3.30.43.10">
    <property type="entry name" value="Uridine Diphospho-n-acetylenolpyruvylglucosamine Reductase, domain 2"/>
    <property type="match status" value="1"/>
</dbReference>
<gene>
    <name evidence="5" type="ORF">GPLA_3362</name>
</gene>
<dbReference type="InterPro" id="IPR016170">
    <property type="entry name" value="Cytok_DH_C_sf"/>
</dbReference>
<keyword evidence="6" id="KW-1185">Reference proteome</keyword>
<dbReference type="OrthoDB" id="9811557at2"/>
<dbReference type="Gene3D" id="3.40.462.10">
    <property type="entry name" value="FAD-linked oxidases, C-terminal domain"/>
    <property type="match status" value="1"/>
</dbReference>
<reference evidence="6" key="1">
    <citation type="journal article" date="2014" name="Environ. Microbiol.">
        <title>Comparative genomics of the marine bacterial genus Glaciecola reveals the high degree of genomic diversity and genomic characteristic for cold adaptation.</title>
        <authorList>
            <person name="Qin Q.L."/>
            <person name="Xie B.B."/>
            <person name="Yu Y."/>
            <person name="Shu Y.L."/>
            <person name="Rong J.C."/>
            <person name="Zhang Y.J."/>
            <person name="Zhao D.L."/>
            <person name="Chen X.L."/>
            <person name="Zhang X.Y."/>
            <person name="Chen B."/>
            <person name="Zhou B.C."/>
            <person name="Zhang Y.Z."/>
        </authorList>
    </citation>
    <scope>NUCLEOTIDE SEQUENCE [LARGE SCALE GENOMIC DNA]</scope>
    <source>
        <strain evidence="6">LMG 21857</strain>
    </source>
</reference>